<accession>A0A9J5WBH3</accession>
<dbReference type="OrthoDB" id="1303059at2759"/>
<dbReference type="AlphaFoldDB" id="A0A9J5WBH3"/>
<evidence type="ECO:0000313" key="2">
    <source>
        <dbReference type="Proteomes" id="UP000824120"/>
    </source>
</evidence>
<dbReference type="PANTHER" id="PTHR32278">
    <property type="entry name" value="F-BOX DOMAIN-CONTAINING PROTEIN"/>
    <property type="match status" value="1"/>
</dbReference>
<keyword evidence="2" id="KW-1185">Reference proteome</keyword>
<comment type="caution">
    <text evidence="1">The sequence shown here is derived from an EMBL/GenBank/DDBJ whole genome shotgun (WGS) entry which is preliminary data.</text>
</comment>
<dbReference type="Pfam" id="PF14299">
    <property type="entry name" value="PP2"/>
    <property type="match status" value="1"/>
</dbReference>
<gene>
    <name evidence="1" type="ORF">H5410_062060</name>
</gene>
<dbReference type="InterPro" id="IPR025886">
    <property type="entry name" value="PP2-like"/>
</dbReference>
<sequence>MVTFIDEFLRFSKVAYLRGLGSLYIRGNIASQMLSKRTTYIMYLVFKLDPNVYDDLAIGNSVVIFANRQTEVRRKRRRTGYPNVQRRFDGWMEIEMGKKSQGRSVSWSQHKKFELYGVVHLIYWEWLSIQTLDGFMALEIKAVVRFVGSESYHELEQQAKVVHFLG</sequence>
<name>A0A9J5WBH3_SOLCO</name>
<dbReference type="PANTHER" id="PTHR32278:SF116">
    <property type="entry name" value="F-BOX PROTEIN PP2-B10-LIKE"/>
    <property type="match status" value="1"/>
</dbReference>
<evidence type="ECO:0000313" key="1">
    <source>
        <dbReference type="EMBL" id="KAG5572294.1"/>
    </source>
</evidence>
<protein>
    <submittedName>
        <fullName evidence="1">Uncharacterized protein</fullName>
    </submittedName>
</protein>
<dbReference type="EMBL" id="JACXVP010000012">
    <property type="protein sequence ID" value="KAG5572294.1"/>
    <property type="molecule type" value="Genomic_DNA"/>
</dbReference>
<organism evidence="1 2">
    <name type="scientific">Solanum commersonii</name>
    <name type="common">Commerson's wild potato</name>
    <name type="synonym">Commerson's nightshade</name>
    <dbReference type="NCBI Taxonomy" id="4109"/>
    <lineage>
        <taxon>Eukaryota</taxon>
        <taxon>Viridiplantae</taxon>
        <taxon>Streptophyta</taxon>
        <taxon>Embryophyta</taxon>
        <taxon>Tracheophyta</taxon>
        <taxon>Spermatophyta</taxon>
        <taxon>Magnoliopsida</taxon>
        <taxon>eudicotyledons</taxon>
        <taxon>Gunneridae</taxon>
        <taxon>Pentapetalae</taxon>
        <taxon>asterids</taxon>
        <taxon>lamiids</taxon>
        <taxon>Solanales</taxon>
        <taxon>Solanaceae</taxon>
        <taxon>Solanoideae</taxon>
        <taxon>Solaneae</taxon>
        <taxon>Solanum</taxon>
    </lineage>
</organism>
<dbReference type="Proteomes" id="UP000824120">
    <property type="component" value="Chromosome 12"/>
</dbReference>
<reference evidence="1 2" key="1">
    <citation type="submission" date="2020-09" db="EMBL/GenBank/DDBJ databases">
        <title>De no assembly of potato wild relative species, Solanum commersonii.</title>
        <authorList>
            <person name="Cho K."/>
        </authorList>
    </citation>
    <scope>NUCLEOTIDE SEQUENCE [LARGE SCALE GENOMIC DNA]</scope>
    <source>
        <strain evidence="1">LZ3.2</strain>
        <tissue evidence="1">Leaf</tissue>
    </source>
</reference>
<proteinExistence type="predicted"/>